<evidence type="ECO:0008006" key="3">
    <source>
        <dbReference type="Google" id="ProtNLM"/>
    </source>
</evidence>
<gene>
    <name evidence="1" type="ORF">H5410_040746</name>
</gene>
<keyword evidence="2" id="KW-1185">Reference proteome</keyword>
<proteinExistence type="predicted"/>
<name>A0A9J5XSU9_SOLCO</name>
<accession>A0A9J5XSU9</accession>
<evidence type="ECO:0000313" key="2">
    <source>
        <dbReference type="Proteomes" id="UP000824120"/>
    </source>
</evidence>
<dbReference type="AlphaFoldDB" id="A0A9J5XSU9"/>
<organism evidence="1 2">
    <name type="scientific">Solanum commersonii</name>
    <name type="common">Commerson's wild potato</name>
    <name type="synonym">Commerson's nightshade</name>
    <dbReference type="NCBI Taxonomy" id="4109"/>
    <lineage>
        <taxon>Eukaryota</taxon>
        <taxon>Viridiplantae</taxon>
        <taxon>Streptophyta</taxon>
        <taxon>Embryophyta</taxon>
        <taxon>Tracheophyta</taxon>
        <taxon>Spermatophyta</taxon>
        <taxon>Magnoliopsida</taxon>
        <taxon>eudicotyledons</taxon>
        <taxon>Gunneridae</taxon>
        <taxon>Pentapetalae</taxon>
        <taxon>asterids</taxon>
        <taxon>lamiids</taxon>
        <taxon>Solanales</taxon>
        <taxon>Solanaceae</taxon>
        <taxon>Solanoideae</taxon>
        <taxon>Solaneae</taxon>
        <taxon>Solanum</taxon>
    </lineage>
</organism>
<sequence length="130" mass="14901">MNPPSFPGSSVIEDPNFFNKELQKAFEIMHVVDPERVELDAYQMKGVARIWFEQRKKNQAEGAPLQDSLIILEYNLMFTQLSLYAPEMVADMRSRISLFVAGCSRMSSRESRAAMLIGDMDIARMKIHVQ</sequence>
<dbReference type="OrthoDB" id="1103857at2759"/>
<protein>
    <recommendedName>
        <fullName evidence="3">Gag-pol polyprotein</fullName>
    </recommendedName>
</protein>
<evidence type="ECO:0000313" key="1">
    <source>
        <dbReference type="EMBL" id="KAG5590232.1"/>
    </source>
</evidence>
<dbReference type="EMBL" id="JACXVP010000008">
    <property type="protein sequence ID" value="KAG5590232.1"/>
    <property type="molecule type" value="Genomic_DNA"/>
</dbReference>
<reference evidence="1 2" key="1">
    <citation type="submission" date="2020-09" db="EMBL/GenBank/DDBJ databases">
        <title>De no assembly of potato wild relative species, Solanum commersonii.</title>
        <authorList>
            <person name="Cho K."/>
        </authorList>
    </citation>
    <scope>NUCLEOTIDE SEQUENCE [LARGE SCALE GENOMIC DNA]</scope>
    <source>
        <strain evidence="1">LZ3.2</strain>
        <tissue evidence="1">Leaf</tissue>
    </source>
</reference>
<dbReference type="Proteomes" id="UP000824120">
    <property type="component" value="Chromosome 8"/>
</dbReference>
<comment type="caution">
    <text evidence="1">The sequence shown here is derived from an EMBL/GenBank/DDBJ whole genome shotgun (WGS) entry which is preliminary data.</text>
</comment>